<sequence length="500" mass="55138">MSQAKADSVTWLETTFYGIGMLSGALFITVMNTYNNVFLVEVAQMSAQFATVVVFISRAWDVVCNLIAGKLISSTNTRFGRMKPWIFGSGVLLVPVYFLSWYVPPNLPDVVKMIYYLLLCSTFMFLQSVNNVAYRTQVMYMSDDETVRNRATLIRGIVELVAVVMGIALHGQVVAFYDTVPKKACRLANSTDNSTTHRHIDPEALEDIVSTQLSKKNGYLISAAAICGISLLATLIVTFGVKERRDMERENEQNLNGNFLKTLKGVVTFRPNVYFLIYDVCLYSPTVIYSGGAAIYLQYSLDLRSQVPNILLITVVSTVVALPAVGLLVDKFGKKPVYIVMVALTIPFLIGCGLVPPRSMVIVLVIVIFMGALMAANSYIPWTMLSDIVDAYQLQTNQRLDTLFFSMYLLMCRLASVLGQAATTVALVIGGYVTGECSQPKSVDTSLRILMSGFPVAISLIGLGCLIKYPISEQIRKENKEALDEMTASLQEMKAPIASE</sequence>
<evidence type="ECO:0000256" key="1">
    <source>
        <dbReference type="ARBA" id="ARBA00008335"/>
    </source>
</evidence>
<feature type="transmembrane region" description="Helical" evidence="2">
    <location>
        <begin position="273"/>
        <end position="297"/>
    </location>
</feature>
<feature type="transmembrane region" description="Helical" evidence="2">
    <location>
        <begin position="336"/>
        <end position="356"/>
    </location>
</feature>
<organism evidence="3 4">
    <name type="scientific">Branchiostoma lanceolatum</name>
    <name type="common">Common lancelet</name>
    <name type="synonym">Amphioxus lanceolatum</name>
    <dbReference type="NCBI Taxonomy" id="7740"/>
    <lineage>
        <taxon>Eukaryota</taxon>
        <taxon>Metazoa</taxon>
        <taxon>Chordata</taxon>
        <taxon>Cephalochordata</taxon>
        <taxon>Leptocardii</taxon>
        <taxon>Amphioxiformes</taxon>
        <taxon>Branchiostomatidae</taxon>
        <taxon>Branchiostoma</taxon>
    </lineage>
</organism>
<feature type="transmembrane region" description="Helical" evidence="2">
    <location>
        <begin position="84"/>
        <end position="102"/>
    </location>
</feature>
<evidence type="ECO:0000313" key="4">
    <source>
        <dbReference type="Proteomes" id="UP000838412"/>
    </source>
</evidence>
<dbReference type="AlphaFoldDB" id="A0A8J9ZX68"/>
<dbReference type="PANTHER" id="PTHR11328:SF24">
    <property type="entry name" value="MAJOR FACILITATOR SUPERFAMILY (MFS) PROFILE DOMAIN-CONTAINING PROTEIN"/>
    <property type="match status" value="1"/>
</dbReference>
<evidence type="ECO:0000313" key="3">
    <source>
        <dbReference type="EMBL" id="CAH1265178.1"/>
    </source>
</evidence>
<dbReference type="InterPro" id="IPR039672">
    <property type="entry name" value="MFS_2"/>
</dbReference>
<feature type="transmembrane region" description="Helical" evidence="2">
    <location>
        <begin position="362"/>
        <end position="382"/>
    </location>
</feature>
<dbReference type="PANTHER" id="PTHR11328">
    <property type="entry name" value="MAJOR FACILITATOR SUPERFAMILY DOMAIN-CONTAINING PROTEIN"/>
    <property type="match status" value="1"/>
</dbReference>
<dbReference type="Proteomes" id="UP000838412">
    <property type="component" value="Chromosome 5"/>
</dbReference>
<feature type="transmembrane region" description="Helical" evidence="2">
    <location>
        <begin position="153"/>
        <end position="177"/>
    </location>
</feature>
<dbReference type="Gene3D" id="1.20.1250.20">
    <property type="entry name" value="MFS general substrate transporter like domains"/>
    <property type="match status" value="2"/>
</dbReference>
<feature type="transmembrane region" description="Helical" evidence="2">
    <location>
        <begin position="403"/>
        <end position="429"/>
    </location>
</feature>
<evidence type="ECO:0000256" key="2">
    <source>
        <dbReference type="SAM" id="Phobius"/>
    </source>
</evidence>
<keyword evidence="2" id="KW-1133">Transmembrane helix</keyword>
<proteinExistence type="inferred from homology"/>
<feature type="transmembrane region" description="Helical" evidence="2">
    <location>
        <begin position="309"/>
        <end position="329"/>
    </location>
</feature>
<dbReference type="GO" id="GO:0008643">
    <property type="term" value="P:carbohydrate transport"/>
    <property type="evidence" value="ECO:0007669"/>
    <property type="project" value="InterPro"/>
</dbReference>
<dbReference type="InterPro" id="IPR036259">
    <property type="entry name" value="MFS_trans_sf"/>
</dbReference>
<accession>A0A8J9ZX68</accession>
<keyword evidence="4" id="KW-1185">Reference proteome</keyword>
<dbReference type="GO" id="GO:0005886">
    <property type="term" value="C:plasma membrane"/>
    <property type="evidence" value="ECO:0007669"/>
    <property type="project" value="TreeGrafter"/>
</dbReference>
<feature type="transmembrane region" description="Helical" evidence="2">
    <location>
        <begin position="12"/>
        <end position="34"/>
    </location>
</feature>
<protein>
    <submittedName>
        <fullName evidence="3">MFSD2A protein</fullName>
    </submittedName>
</protein>
<reference evidence="3" key="1">
    <citation type="submission" date="2022-01" db="EMBL/GenBank/DDBJ databases">
        <authorList>
            <person name="Braso-Vives M."/>
        </authorList>
    </citation>
    <scope>NUCLEOTIDE SEQUENCE</scope>
</reference>
<keyword evidence="2" id="KW-0472">Membrane</keyword>
<name>A0A8J9ZX68_BRALA</name>
<keyword evidence="2" id="KW-0812">Transmembrane</keyword>
<feature type="transmembrane region" description="Helical" evidence="2">
    <location>
        <begin position="219"/>
        <end position="241"/>
    </location>
</feature>
<gene>
    <name evidence="3" type="primary">MFSD2A</name>
    <name evidence="3" type="ORF">BLAG_LOCUS19242</name>
</gene>
<dbReference type="SUPFAM" id="SSF103473">
    <property type="entry name" value="MFS general substrate transporter"/>
    <property type="match status" value="1"/>
</dbReference>
<dbReference type="EMBL" id="OV696690">
    <property type="protein sequence ID" value="CAH1265178.1"/>
    <property type="molecule type" value="Genomic_DNA"/>
</dbReference>
<feature type="transmembrane region" description="Helical" evidence="2">
    <location>
        <begin position="449"/>
        <end position="471"/>
    </location>
</feature>
<dbReference type="GO" id="GO:0015293">
    <property type="term" value="F:symporter activity"/>
    <property type="evidence" value="ECO:0007669"/>
    <property type="project" value="InterPro"/>
</dbReference>
<dbReference type="Pfam" id="PF13347">
    <property type="entry name" value="MFS_2"/>
    <property type="match status" value="1"/>
</dbReference>
<comment type="similarity">
    <text evidence="1">Belongs to the major facilitator superfamily.</text>
</comment>
<dbReference type="OrthoDB" id="197206at2759"/>
<feature type="transmembrane region" description="Helical" evidence="2">
    <location>
        <begin position="114"/>
        <end position="133"/>
    </location>
</feature>